<dbReference type="Proteomes" id="UP001408356">
    <property type="component" value="Unassembled WGS sequence"/>
</dbReference>
<evidence type="ECO:0000256" key="1">
    <source>
        <dbReference type="SAM" id="MobiDB-lite"/>
    </source>
</evidence>
<proteinExistence type="predicted"/>
<protein>
    <submittedName>
        <fullName evidence="2">Uncharacterized protein</fullName>
    </submittedName>
</protein>
<sequence>MSHLPVPASKSALSVSRGVRNQKDAKTQAIVSNAPQAMSSAQLKRATLGVPIAPRSGTYAEARNRSTTGVTSGHSRCSSGFDLLPDTDGWNPNSQRNSPVAGDCGAWGNGEWGMGKRWVWPKWPNEAGRPLTHDRDIWMWDRRSEQWIQDPKQLYGMAVIDGEEKTALLELLQWILAWRPGERQDAEQVLDAAWMKTWALPAYEKSLKLEN</sequence>
<comment type="caution">
    <text evidence="2">The sequence shown here is derived from an EMBL/GenBank/DDBJ whole genome shotgun (WGS) entry which is preliminary data.</text>
</comment>
<gene>
    <name evidence="2" type="ORF">SUNI508_05844</name>
</gene>
<keyword evidence="3" id="KW-1185">Reference proteome</keyword>
<reference evidence="2 3" key="1">
    <citation type="journal article" date="2024" name="J. Plant Pathol.">
        <title>Sequence and assembly of the genome of Seiridium unicorne, isolate CBS 538.82, causal agent of cypress canker disease.</title>
        <authorList>
            <person name="Scali E."/>
            <person name="Rocca G.D."/>
            <person name="Danti R."/>
            <person name="Garbelotto M."/>
            <person name="Barberini S."/>
            <person name="Baroncelli R."/>
            <person name="Emiliani G."/>
        </authorList>
    </citation>
    <scope>NUCLEOTIDE SEQUENCE [LARGE SCALE GENOMIC DNA]</scope>
    <source>
        <strain evidence="2 3">BM-138-508</strain>
    </source>
</reference>
<evidence type="ECO:0000313" key="2">
    <source>
        <dbReference type="EMBL" id="KAK9421306.1"/>
    </source>
</evidence>
<organism evidence="2 3">
    <name type="scientific">Seiridium unicorne</name>
    <dbReference type="NCBI Taxonomy" id="138068"/>
    <lineage>
        <taxon>Eukaryota</taxon>
        <taxon>Fungi</taxon>
        <taxon>Dikarya</taxon>
        <taxon>Ascomycota</taxon>
        <taxon>Pezizomycotina</taxon>
        <taxon>Sordariomycetes</taxon>
        <taxon>Xylariomycetidae</taxon>
        <taxon>Amphisphaeriales</taxon>
        <taxon>Sporocadaceae</taxon>
        <taxon>Seiridium</taxon>
    </lineage>
</organism>
<dbReference type="EMBL" id="JARVKF010000190">
    <property type="protein sequence ID" value="KAK9421306.1"/>
    <property type="molecule type" value="Genomic_DNA"/>
</dbReference>
<evidence type="ECO:0000313" key="3">
    <source>
        <dbReference type="Proteomes" id="UP001408356"/>
    </source>
</evidence>
<accession>A0ABR2V397</accession>
<feature type="region of interest" description="Disordered" evidence="1">
    <location>
        <begin position="1"/>
        <end position="24"/>
    </location>
</feature>
<name>A0ABR2V397_9PEZI</name>